<keyword evidence="3" id="KW-0274">FAD</keyword>
<dbReference type="InterPro" id="IPR020946">
    <property type="entry name" value="Flavin_mOase-like"/>
</dbReference>
<evidence type="ECO:0000256" key="2">
    <source>
        <dbReference type="ARBA" id="ARBA00022630"/>
    </source>
</evidence>
<evidence type="ECO:0000256" key="4">
    <source>
        <dbReference type="ARBA" id="ARBA00022857"/>
    </source>
</evidence>
<dbReference type="GO" id="GO:0004499">
    <property type="term" value="F:N,N-dimethylaniline monooxygenase activity"/>
    <property type="evidence" value="ECO:0007669"/>
    <property type="project" value="InterPro"/>
</dbReference>
<dbReference type="PRINTS" id="PR00370">
    <property type="entry name" value="FMOXYGENASE"/>
</dbReference>
<dbReference type="InterPro" id="IPR036188">
    <property type="entry name" value="FAD/NAD-bd_sf"/>
</dbReference>
<evidence type="ECO:0000256" key="3">
    <source>
        <dbReference type="ARBA" id="ARBA00022827"/>
    </source>
</evidence>
<dbReference type="Proteomes" id="UP000237481">
    <property type="component" value="Unassembled WGS sequence"/>
</dbReference>
<evidence type="ECO:0000256" key="1">
    <source>
        <dbReference type="ARBA" id="ARBA00009183"/>
    </source>
</evidence>
<dbReference type="InterPro" id="IPR000960">
    <property type="entry name" value="Flavin_mOase"/>
</dbReference>
<dbReference type="Pfam" id="PF00743">
    <property type="entry name" value="FMO-like"/>
    <property type="match status" value="1"/>
</dbReference>
<evidence type="ECO:0000256" key="5">
    <source>
        <dbReference type="ARBA" id="ARBA00023002"/>
    </source>
</evidence>
<evidence type="ECO:0000313" key="6">
    <source>
        <dbReference type="EMBL" id="POR38259.1"/>
    </source>
</evidence>
<keyword evidence="2" id="KW-0285">Flavoprotein</keyword>
<dbReference type="GO" id="GO:0050661">
    <property type="term" value="F:NADP binding"/>
    <property type="evidence" value="ECO:0007669"/>
    <property type="project" value="InterPro"/>
</dbReference>
<accession>A0A2S4L752</accession>
<proteinExistence type="inferred from homology"/>
<comment type="similarity">
    <text evidence="1">Belongs to the FMO family.</text>
</comment>
<dbReference type="OrthoDB" id="66881at2759"/>
<comment type="caution">
    <text evidence="6">The sequence shown here is derived from an EMBL/GenBank/DDBJ whole genome shotgun (WGS) entry which is preliminary data.</text>
</comment>
<protein>
    <submittedName>
        <fullName evidence="6">Dimethylaniline monooxygenase [N-oxide-forming] 5</fullName>
    </submittedName>
</protein>
<keyword evidence="7" id="KW-1185">Reference proteome</keyword>
<keyword evidence="4" id="KW-0521">NADP</keyword>
<gene>
    <name evidence="6" type="ORF">TPAR_01521</name>
</gene>
<keyword evidence="5" id="KW-0560">Oxidoreductase</keyword>
<dbReference type="InterPro" id="IPR050346">
    <property type="entry name" value="FMO-like"/>
</dbReference>
<dbReference type="SUPFAM" id="SSF51905">
    <property type="entry name" value="FAD/NAD(P)-binding domain"/>
    <property type="match status" value="1"/>
</dbReference>
<dbReference type="AlphaFoldDB" id="A0A2S4L752"/>
<keyword evidence="6" id="KW-0503">Monooxygenase</keyword>
<dbReference type="Gene3D" id="3.50.50.60">
    <property type="entry name" value="FAD/NAD(P)-binding domain"/>
    <property type="match status" value="2"/>
</dbReference>
<name>A0A2S4L752_9HYPO</name>
<reference evidence="6 7" key="1">
    <citation type="submission" date="2018-01" db="EMBL/GenBank/DDBJ databases">
        <title>Harnessing the power of phylogenomics to disentangle the directionality and signatures of interkingdom host jumping in the parasitic fungal genus Tolypocladium.</title>
        <authorList>
            <person name="Quandt C.A."/>
            <person name="Patterson W."/>
            <person name="Spatafora J.W."/>
        </authorList>
    </citation>
    <scope>NUCLEOTIDE SEQUENCE [LARGE SCALE GENOMIC DNA]</scope>
    <source>
        <strain evidence="6 7">NRBC 100945</strain>
    </source>
</reference>
<dbReference type="EMBL" id="PKSG01000155">
    <property type="protein sequence ID" value="POR38259.1"/>
    <property type="molecule type" value="Genomic_DNA"/>
</dbReference>
<organism evidence="6 7">
    <name type="scientific">Tolypocladium paradoxum</name>
    <dbReference type="NCBI Taxonomy" id="94208"/>
    <lineage>
        <taxon>Eukaryota</taxon>
        <taxon>Fungi</taxon>
        <taxon>Dikarya</taxon>
        <taxon>Ascomycota</taxon>
        <taxon>Pezizomycotina</taxon>
        <taxon>Sordariomycetes</taxon>
        <taxon>Hypocreomycetidae</taxon>
        <taxon>Hypocreales</taxon>
        <taxon>Ophiocordycipitaceae</taxon>
        <taxon>Tolypocladium</taxon>
    </lineage>
</organism>
<dbReference type="PANTHER" id="PTHR23023">
    <property type="entry name" value="DIMETHYLANILINE MONOOXYGENASE"/>
    <property type="match status" value="1"/>
</dbReference>
<dbReference type="GO" id="GO:0050660">
    <property type="term" value="F:flavin adenine dinucleotide binding"/>
    <property type="evidence" value="ECO:0007669"/>
    <property type="project" value="InterPro"/>
</dbReference>
<evidence type="ECO:0000313" key="7">
    <source>
        <dbReference type="Proteomes" id="UP000237481"/>
    </source>
</evidence>
<sequence>MGKIKVAVVGLGPAGLTAIKSLREEGFETVGFERRDRVGGVWSYSHDPDYTTVIQGTISNVSKFVSGFSDFPVPNGASCQQANRESTILTSTPDYPPYMTGNQVSEYFRAYARHFQLERHIRFKTTVRRVLRDKADRGWNVHVTAPDGDAVLHFDKVVFGTGSDSVPMWPPMPGREMFEGAVIHGQSYRGPEQFAGKRVLVVGIGNTACEVSLSLTKCASRVYQSYRRGRFMVSRYIDNGIPTDCTVPWPILRLQDLLDYKLPWLAGPLADWLMKRKMIRDAARVLPHGLGPSERERSRRKGAEKQIKRDWRLLPCASMAHVHPVVQEDFIPALYSGLVTPLPGFTAFADAHAVLFNDGSSVEVDAVIFCTGYALDFSIMPELEMDGTCGLPLVTAGEAHARGHAGGVVHLPRLQHMVFPPRWASSVAFLSWMSPIETYWCVCELASMAVAQVWAAEAARGLALSQPPDGYRRPALLPSEVEMNAEVDKYHVWWRTERKKEPSMHPGLVRSHTFYRFLHDMAGTGMYDNIDHPLTFRGLLLQWKDSQLHKWLAKGPANSYAWRLFETNPRRIPGCGRQAWPGARRTVEDARDMKDEELRRGAMVDG</sequence>